<dbReference type="InterPro" id="IPR001387">
    <property type="entry name" value="Cro/C1-type_HTH"/>
</dbReference>
<keyword evidence="1" id="KW-0238">DNA-binding</keyword>
<organism evidence="4 5">
    <name type="scientific">Alkalicoccobacillus plakortidis</name>
    <dbReference type="NCBI Taxonomy" id="444060"/>
    <lineage>
        <taxon>Bacteria</taxon>
        <taxon>Bacillati</taxon>
        <taxon>Bacillota</taxon>
        <taxon>Bacilli</taxon>
        <taxon>Bacillales</taxon>
        <taxon>Bacillaceae</taxon>
        <taxon>Alkalicoccobacillus</taxon>
    </lineage>
</organism>
<dbReference type="Gene3D" id="1.10.260.40">
    <property type="entry name" value="lambda repressor-like DNA-binding domains"/>
    <property type="match status" value="1"/>
</dbReference>
<dbReference type="PANTHER" id="PTHR46558">
    <property type="entry name" value="TRACRIPTIONAL REGULATORY PROTEIN-RELATED-RELATED"/>
    <property type="match status" value="1"/>
</dbReference>
<evidence type="ECO:0000259" key="3">
    <source>
        <dbReference type="PROSITE" id="PS50943"/>
    </source>
</evidence>
<dbReference type="InterPro" id="IPR010982">
    <property type="entry name" value="Lambda_DNA-bd_dom_sf"/>
</dbReference>
<sequence>MAELKDRLRELRKENNFTQQEVAKFLDITESAYGFYEQGRNEPSVQRLKLLAKKYNVSMSYLTGETNDKNSNTSSNTNTNSAFYNYKDLDNEEVEFLNEQLEVFRRIRQNKINRENKK</sequence>
<dbReference type="EMBL" id="LJJD01000022">
    <property type="protein sequence ID" value="KQL56960.1"/>
    <property type="molecule type" value="Genomic_DNA"/>
</dbReference>
<name>A0A9D5I0V6_9BACI</name>
<dbReference type="PROSITE" id="PS50943">
    <property type="entry name" value="HTH_CROC1"/>
    <property type="match status" value="1"/>
</dbReference>
<evidence type="ECO:0000256" key="2">
    <source>
        <dbReference type="SAM" id="Coils"/>
    </source>
</evidence>
<dbReference type="PANTHER" id="PTHR46558:SF14">
    <property type="entry name" value="HTH-TYPE TRANSCRIPTIONAL REGULATOR ANSR"/>
    <property type="match status" value="1"/>
</dbReference>
<feature type="domain" description="HTH cro/C1-type" evidence="3">
    <location>
        <begin position="8"/>
        <end position="62"/>
    </location>
</feature>
<dbReference type="CDD" id="cd00093">
    <property type="entry name" value="HTH_XRE"/>
    <property type="match status" value="1"/>
</dbReference>
<evidence type="ECO:0000313" key="5">
    <source>
        <dbReference type="Proteomes" id="UP000051061"/>
    </source>
</evidence>
<evidence type="ECO:0000256" key="1">
    <source>
        <dbReference type="ARBA" id="ARBA00023125"/>
    </source>
</evidence>
<gene>
    <name evidence="4" type="ORF">AN965_10885</name>
</gene>
<dbReference type="SMART" id="SM00530">
    <property type="entry name" value="HTH_XRE"/>
    <property type="match status" value="1"/>
</dbReference>
<comment type="caution">
    <text evidence="4">The sequence shown here is derived from an EMBL/GenBank/DDBJ whole genome shotgun (WGS) entry which is preliminary data.</text>
</comment>
<dbReference type="Proteomes" id="UP000051061">
    <property type="component" value="Unassembled WGS sequence"/>
</dbReference>
<dbReference type="Pfam" id="PF01381">
    <property type="entry name" value="HTH_3"/>
    <property type="match status" value="1"/>
</dbReference>
<evidence type="ECO:0000313" key="4">
    <source>
        <dbReference type="EMBL" id="KQL56960.1"/>
    </source>
</evidence>
<keyword evidence="2" id="KW-0175">Coiled coil</keyword>
<dbReference type="SUPFAM" id="SSF47413">
    <property type="entry name" value="lambda repressor-like DNA-binding domains"/>
    <property type="match status" value="1"/>
</dbReference>
<feature type="coiled-coil region" evidence="2">
    <location>
        <begin position="1"/>
        <end position="28"/>
    </location>
</feature>
<dbReference type="GO" id="GO:0003677">
    <property type="term" value="F:DNA binding"/>
    <property type="evidence" value="ECO:0007669"/>
    <property type="project" value="UniProtKB-KW"/>
</dbReference>
<dbReference type="AlphaFoldDB" id="A0A9D5I0V6"/>
<proteinExistence type="predicted"/>
<accession>A0A9D5I0V6</accession>
<reference evidence="4 5" key="1">
    <citation type="submission" date="2015-09" db="EMBL/GenBank/DDBJ databases">
        <title>Genome sequencing project for genomic taxonomy and phylogenomics of Bacillus-like bacteria.</title>
        <authorList>
            <person name="Liu B."/>
            <person name="Wang J."/>
            <person name="Zhu Y."/>
            <person name="Liu G."/>
            <person name="Chen Q."/>
            <person name="Chen Z."/>
            <person name="Lan J."/>
            <person name="Che J."/>
            <person name="Ge C."/>
            <person name="Shi H."/>
            <person name="Pan Z."/>
            <person name="Liu X."/>
        </authorList>
    </citation>
    <scope>NUCLEOTIDE SEQUENCE [LARGE SCALE GENOMIC DNA]</scope>
    <source>
        <strain evidence="4 5">DSM 19153</strain>
    </source>
</reference>
<protein>
    <submittedName>
        <fullName evidence="4">XRE family transcriptional regulator</fullName>
    </submittedName>
</protein>
<keyword evidence="5" id="KW-1185">Reference proteome</keyword>